<comment type="caution">
    <text evidence="2">The sequence shown here is derived from an EMBL/GenBank/DDBJ whole genome shotgun (WGS) entry which is preliminary data.</text>
</comment>
<keyword evidence="3" id="KW-1185">Reference proteome</keyword>
<dbReference type="Proteomes" id="UP001341840">
    <property type="component" value="Unassembled WGS sequence"/>
</dbReference>
<gene>
    <name evidence="2" type="ORF">PIB30_027962</name>
</gene>
<feature type="region of interest" description="Disordered" evidence="1">
    <location>
        <begin position="61"/>
        <end position="86"/>
    </location>
</feature>
<evidence type="ECO:0000313" key="3">
    <source>
        <dbReference type="Proteomes" id="UP001341840"/>
    </source>
</evidence>
<dbReference type="PANTHER" id="PTHR34050:SF3">
    <property type="entry name" value="DNA REPAIR RAD52-LIKE PROTEIN 2, CHLOROPLASTIC"/>
    <property type="match status" value="1"/>
</dbReference>
<dbReference type="InterPro" id="IPR037489">
    <property type="entry name" value="RAD52-like"/>
</dbReference>
<protein>
    <recommendedName>
        <fullName evidence="4">DNA repair RAD52-like protein 2, chloroplastic</fullName>
    </recommendedName>
</protein>
<evidence type="ECO:0000256" key="1">
    <source>
        <dbReference type="SAM" id="MobiDB-lite"/>
    </source>
</evidence>
<evidence type="ECO:0008006" key="4">
    <source>
        <dbReference type="Google" id="ProtNLM"/>
    </source>
</evidence>
<accession>A0ABU6TAH3</accession>
<reference evidence="2 3" key="1">
    <citation type="journal article" date="2023" name="Plants (Basel)">
        <title>Bridging the Gap: Combining Genomics and Transcriptomics Approaches to Understand Stylosanthes scabra, an Orphan Legume from the Brazilian Caatinga.</title>
        <authorList>
            <person name="Ferreira-Neto J.R.C."/>
            <person name="da Silva M.D."/>
            <person name="Binneck E."/>
            <person name="de Melo N.F."/>
            <person name="da Silva R.H."/>
            <person name="de Melo A.L.T.M."/>
            <person name="Pandolfi V."/>
            <person name="Bustamante F.O."/>
            <person name="Brasileiro-Vidal A.C."/>
            <person name="Benko-Iseppon A.M."/>
        </authorList>
    </citation>
    <scope>NUCLEOTIDE SEQUENCE [LARGE SCALE GENOMIC DNA]</scope>
    <source>
        <tissue evidence="2">Leaves</tissue>
    </source>
</reference>
<proteinExistence type="predicted"/>
<name>A0ABU6TAH3_9FABA</name>
<organism evidence="2 3">
    <name type="scientific">Stylosanthes scabra</name>
    <dbReference type="NCBI Taxonomy" id="79078"/>
    <lineage>
        <taxon>Eukaryota</taxon>
        <taxon>Viridiplantae</taxon>
        <taxon>Streptophyta</taxon>
        <taxon>Embryophyta</taxon>
        <taxon>Tracheophyta</taxon>
        <taxon>Spermatophyta</taxon>
        <taxon>Magnoliopsida</taxon>
        <taxon>eudicotyledons</taxon>
        <taxon>Gunneridae</taxon>
        <taxon>Pentapetalae</taxon>
        <taxon>rosids</taxon>
        <taxon>fabids</taxon>
        <taxon>Fabales</taxon>
        <taxon>Fabaceae</taxon>
        <taxon>Papilionoideae</taxon>
        <taxon>50 kb inversion clade</taxon>
        <taxon>dalbergioids sensu lato</taxon>
        <taxon>Dalbergieae</taxon>
        <taxon>Pterocarpus clade</taxon>
        <taxon>Stylosanthes</taxon>
    </lineage>
</organism>
<dbReference type="EMBL" id="JASCZI010090730">
    <property type="protein sequence ID" value="MED6145717.1"/>
    <property type="molecule type" value="Genomic_DNA"/>
</dbReference>
<dbReference type="PANTHER" id="PTHR34050">
    <property type="entry name" value="DNA REPAIR RAD52-LIKE PROTEIN 2, CHLOROPLASTIC"/>
    <property type="match status" value="1"/>
</dbReference>
<evidence type="ECO:0000313" key="2">
    <source>
        <dbReference type="EMBL" id="MED6145717.1"/>
    </source>
</evidence>
<sequence>MAFTITPTTNAIPTCSSSFNAVNKTTTPNFALLDRTTSCWRTRRTNTTALPLVVCAVERSNTNSSSSSSSSDGAGKTKKGGGVPNSNYVVPLETTFPLTNSLARPLAEILRDLNKRIPENIVKPHDRDPTLIPWYHANRMLSFYAPGWCGEIRDVIFSDNGSVTVVYRVTVRGSDGEAHREATGTVSPSDGHIGDAVAAAEEIAFCKACARFGLGLYLYHEDQLASI</sequence>